<feature type="domain" description="USP" evidence="8">
    <location>
        <begin position="432"/>
        <end position="1153"/>
    </location>
</feature>
<dbReference type="InterPro" id="IPR018200">
    <property type="entry name" value="USP_CS"/>
</dbReference>
<keyword evidence="3" id="KW-0479">Metal-binding</keyword>
<sequence length="1224" mass="136172">MYNTEAGPPHCFLIFFLARGPASSTVHISGERKRRCSSTEADDTLDTSMEPANKKTHHQTKQDVGSSTKKKKDRENRNSISGELAHDWSQKNEFVIVSVIVGHGHDNRTVNINTDETTLAVSLADGRKFSAQLYAPIVPEATSVSYKGPRCIIKLLKHDNTVHWPHLEVAKKPSPEKIVSQKNKTSSPSQTNRTPEKKQQNQQHQHQQTQPLENDTIENEDQDKLDNGKASCLEDGVVTTTNVKVDYTDRDAESRLSVFLYVKNINKDVSTVSFTEDSISARFQTSDSKFLQQHPGTTDETWFKWNLNLKDKVVSNECHYKVTANNMEIKLKKQTNKKWGSLTNVVPESAPSSKVAKNTWMAASKSDASPTGLGTIPLAPPIPPSLETKKPMCLVSPVSKGMRGSTSSSSSSSSSTGGCEGPVTPVVPRGTTGLENIGNTCFMNSVLQCLANTQELREYFLEYNFQDEINKDNPLGMGGKLAGSFAQLMKVLWSGSQPSIAPMKLKSMMSVKANQFSGFAQHDAQEFMVELLDGLHEDLNRVKKKPYMAEPPDLDGWDDKRAADEWWRLHKLRNDSIIDDLFKGQFKSTLTCHECDKVSVKFDEFCCLSVPIPKDQKLIQVIFFWKDPYQKPKKFFIRVPANASIEELKNELCDRTGVTSMCIQVFEMYKSKIHKIFSKGSSLSSVVPSDTLMAFEVYNRQQQLGEPVVEIAVVQRMMTPNPPSRCAYCSRSAGAGTKLRRCTKCFSAGYCHQACQKNHWTTHKPNCKLLPDPVGCPFVVSLPKSHVTYSRLARIMEAYARYSVDVFQPPVYHSSSSPSSHRGSTSSIELSGEENDSMEVEDGVEAENKEELGDVMMSGDGSLQSDCPTNWVDQEGGAVGGDSAGEGGGSGGSSDEPPQLSTSPSVRAVQPRGMVQLPPATQLFVMRPVNNRALNLAGPAGESLQDKGDEPLDLNDKYYIAMDWKTNERQPVHCLVQNKEVECEVEGSYSVQRNQPTTLDACIELFTQPENLSEGDSWRCPRCKKPVEATKQMSVWRLPHILIIQLKRFSFKYVLYSDKIDKFVQYPVRGLNLQPYMSVEPEDGPATYDLFGVINHMGRLLGGHYTAYARLLANQDTRRSEIDWRFCDDSRVNICPESRVVNEQAYLLLYRRRDTPFSLHRSLAPPHTPEENGTDGSMIGVGAEAEEVTPMSISSISQLSSSSQPSSSSLEGEEPLSTAQEELD</sequence>
<dbReference type="PROSITE" id="PS51203">
    <property type="entry name" value="CS"/>
    <property type="match status" value="2"/>
</dbReference>
<dbReference type="Pfam" id="PF01753">
    <property type="entry name" value="zf-MYND"/>
    <property type="match status" value="1"/>
</dbReference>
<feature type="compositionally biased region" description="Basic and acidic residues" evidence="7">
    <location>
        <begin position="166"/>
        <end position="175"/>
    </location>
</feature>
<evidence type="ECO:0000313" key="11">
    <source>
        <dbReference type="EMBL" id="KAK4308056.1"/>
    </source>
</evidence>
<accession>A0AAE1PH21</accession>
<dbReference type="SUPFAM" id="SSF144232">
    <property type="entry name" value="HIT/MYND zinc finger-like"/>
    <property type="match status" value="1"/>
</dbReference>
<feature type="region of interest" description="Disordered" evidence="7">
    <location>
        <begin position="812"/>
        <end position="910"/>
    </location>
</feature>
<feature type="domain" description="CS" evidence="10">
    <location>
        <begin position="240"/>
        <end position="343"/>
    </location>
</feature>
<dbReference type="Gene3D" id="3.90.70.10">
    <property type="entry name" value="Cysteine proteinases"/>
    <property type="match status" value="2"/>
</dbReference>
<dbReference type="InterPro" id="IPR038765">
    <property type="entry name" value="Papain-like_cys_pep_sf"/>
</dbReference>
<evidence type="ECO:0000256" key="1">
    <source>
        <dbReference type="ARBA" id="ARBA00000707"/>
    </source>
</evidence>
<dbReference type="PROSITE" id="PS00972">
    <property type="entry name" value="USP_1"/>
    <property type="match status" value="1"/>
</dbReference>
<evidence type="ECO:0000256" key="4">
    <source>
        <dbReference type="ARBA" id="ARBA00022771"/>
    </source>
</evidence>
<dbReference type="EMBL" id="JAWZYT010001933">
    <property type="protein sequence ID" value="KAK4308056.1"/>
    <property type="molecule type" value="Genomic_DNA"/>
</dbReference>
<proteinExistence type="predicted"/>
<feature type="compositionally biased region" description="Polar residues" evidence="7">
    <location>
        <begin position="180"/>
        <end position="193"/>
    </location>
</feature>
<evidence type="ECO:0000256" key="7">
    <source>
        <dbReference type="SAM" id="MobiDB-lite"/>
    </source>
</evidence>
<dbReference type="InterPro" id="IPR001394">
    <property type="entry name" value="Peptidase_C19_UCH"/>
</dbReference>
<comment type="caution">
    <text evidence="11">The sequence shown here is derived from an EMBL/GenBank/DDBJ whole genome shotgun (WGS) entry which is preliminary data.</text>
</comment>
<comment type="catalytic activity">
    <reaction evidence="1">
        <text>Thiol-dependent hydrolysis of ester, thioester, amide, peptide and isopeptide bonds formed by the C-terminal Gly of ubiquitin (a 76-residue protein attached to proteins as an intracellular targeting signal).</text>
        <dbReference type="EC" id="3.4.19.12"/>
    </reaction>
</comment>
<feature type="region of interest" description="Disordered" evidence="7">
    <location>
        <begin position="1160"/>
        <end position="1224"/>
    </location>
</feature>
<feature type="region of interest" description="Disordered" evidence="7">
    <location>
        <begin position="398"/>
        <end position="426"/>
    </location>
</feature>
<dbReference type="Gene3D" id="6.10.140.2220">
    <property type="match status" value="1"/>
</dbReference>
<evidence type="ECO:0000259" key="8">
    <source>
        <dbReference type="PROSITE" id="PS50235"/>
    </source>
</evidence>
<dbReference type="SUPFAM" id="SSF49764">
    <property type="entry name" value="HSP20-like chaperones"/>
    <property type="match status" value="2"/>
</dbReference>
<feature type="compositionally biased region" description="Low complexity" evidence="7">
    <location>
        <begin position="814"/>
        <end position="827"/>
    </location>
</feature>
<dbReference type="CDD" id="cd02674">
    <property type="entry name" value="Peptidase_C19R"/>
    <property type="match status" value="1"/>
</dbReference>
<evidence type="ECO:0000259" key="9">
    <source>
        <dbReference type="PROSITE" id="PS50865"/>
    </source>
</evidence>
<feature type="domain" description="CS" evidence="10">
    <location>
        <begin position="81"/>
        <end position="168"/>
    </location>
</feature>
<dbReference type="CDD" id="cd06466">
    <property type="entry name" value="p23_CS_SGT1_like"/>
    <property type="match status" value="1"/>
</dbReference>
<feature type="compositionally biased region" description="Low complexity" evidence="7">
    <location>
        <begin position="200"/>
        <end position="214"/>
    </location>
</feature>
<dbReference type="GO" id="GO:0008270">
    <property type="term" value="F:zinc ion binding"/>
    <property type="evidence" value="ECO:0007669"/>
    <property type="project" value="UniProtKB-KW"/>
</dbReference>
<dbReference type="CDD" id="cd06463">
    <property type="entry name" value="p23_like"/>
    <property type="match status" value="1"/>
</dbReference>
<dbReference type="InterPro" id="IPR008978">
    <property type="entry name" value="HSP20-like_chaperone"/>
</dbReference>
<evidence type="ECO:0000256" key="3">
    <source>
        <dbReference type="ARBA" id="ARBA00022723"/>
    </source>
</evidence>
<dbReference type="GO" id="GO:0016579">
    <property type="term" value="P:protein deubiquitination"/>
    <property type="evidence" value="ECO:0007669"/>
    <property type="project" value="InterPro"/>
</dbReference>
<protein>
    <recommendedName>
        <fullName evidence="2">ubiquitinyl hydrolase 1</fullName>
        <ecNumber evidence="2">3.4.19.12</ecNumber>
    </recommendedName>
</protein>
<keyword evidence="12" id="KW-1185">Reference proteome</keyword>
<feature type="region of interest" description="Disordered" evidence="7">
    <location>
        <begin position="166"/>
        <end position="216"/>
    </location>
</feature>
<dbReference type="Pfam" id="PF04969">
    <property type="entry name" value="CS"/>
    <property type="match status" value="2"/>
</dbReference>
<organism evidence="11 12">
    <name type="scientific">Petrolisthes manimaculis</name>
    <dbReference type="NCBI Taxonomy" id="1843537"/>
    <lineage>
        <taxon>Eukaryota</taxon>
        <taxon>Metazoa</taxon>
        <taxon>Ecdysozoa</taxon>
        <taxon>Arthropoda</taxon>
        <taxon>Crustacea</taxon>
        <taxon>Multicrustacea</taxon>
        <taxon>Malacostraca</taxon>
        <taxon>Eumalacostraca</taxon>
        <taxon>Eucarida</taxon>
        <taxon>Decapoda</taxon>
        <taxon>Pleocyemata</taxon>
        <taxon>Anomura</taxon>
        <taxon>Galatheoidea</taxon>
        <taxon>Porcellanidae</taxon>
        <taxon>Petrolisthes</taxon>
    </lineage>
</organism>
<dbReference type="InterPro" id="IPR050185">
    <property type="entry name" value="Ub_carboxyl-term_hydrolase"/>
</dbReference>
<dbReference type="GO" id="GO:0004843">
    <property type="term" value="F:cysteine-type deubiquitinase activity"/>
    <property type="evidence" value="ECO:0007669"/>
    <property type="project" value="UniProtKB-EC"/>
</dbReference>
<feature type="compositionally biased region" description="Low complexity" evidence="7">
    <location>
        <begin position="1192"/>
        <end position="1210"/>
    </location>
</feature>
<dbReference type="Proteomes" id="UP001292094">
    <property type="component" value="Unassembled WGS sequence"/>
</dbReference>
<feature type="compositionally biased region" description="Polar residues" evidence="7">
    <location>
        <begin position="861"/>
        <end position="872"/>
    </location>
</feature>
<feature type="domain" description="MYND-type" evidence="9">
    <location>
        <begin position="726"/>
        <end position="767"/>
    </location>
</feature>
<name>A0AAE1PH21_9EUCA</name>
<evidence type="ECO:0000256" key="6">
    <source>
        <dbReference type="PROSITE-ProRule" id="PRU00134"/>
    </source>
</evidence>
<feature type="compositionally biased region" description="Low complexity" evidence="7">
    <location>
        <begin position="405"/>
        <end position="416"/>
    </location>
</feature>
<keyword evidence="4 6" id="KW-0863">Zinc-finger</keyword>
<evidence type="ECO:0000256" key="5">
    <source>
        <dbReference type="ARBA" id="ARBA00022833"/>
    </source>
</evidence>
<dbReference type="PROSITE" id="PS01360">
    <property type="entry name" value="ZF_MYND_1"/>
    <property type="match status" value="1"/>
</dbReference>
<evidence type="ECO:0000259" key="10">
    <source>
        <dbReference type="PROSITE" id="PS51203"/>
    </source>
</evidence>
<dbReference type="EC" id="3.4.19.12" evidence="2"/>
<feature type="compositionally biased region" description="Acidic residues" evidence="7">
    <location>
        <begin position="831"/>
        <end position="845"/>
    </location>
</feature>
<dbReference type="PANTHER" id="PTHR21646">
    <property type="entry name" value="UBIQUITIN CARBOXYL-TERMINAL HYDROLASE"/>
    <property type="match status" value="1"/>
</dbReference>
<dbReference type="PROSITE" id="PS00973">
    <property type="entry name" value="USP_2"/>
    <property type="match status" value="1"/>
</dbReference>
<dbReference type="PROSITE" id="PS50235">
    <property type="entry name" value="USP_3"/>
    <property type="match status" value="1"/>
</dbReference>
<reference evidence="11" key="1">
    <citation type="submission" date="2023-11" db="EMBL/GenBank/DDBJ databases">
        <title>Genome assemblies of two species of porcelain crab, Petrolisthes cinctipes and Petrolisthes manimaculis (Anomura: Porcellanidae).</title>
        <authorList>
            <person name="Angst P."/>
        </authorList>
    </citation>
    <scope>NUCLEOTIDE SEQUENCE</scope>
    <source>
        <strain evidence="11">PB745_02</strain>
        <tissue evidence="11">Gill</tissue>
    </source>
</reference>
<keyword evidence="5" id="KW-0862">Zinc</keyword>
<dbReference type="Pfam" id="PF00443">
    <property type="entry name" value="UCH"/>
    <property type="match status" value="1"/>
</dbReference>
<dbReference type="AlphaFoldDB" id="A0AAE1PH21"/>
<dbReference type="InterPro" id="IPR002893">
    <property type="entry name" value="Znf_MYND"/>
</dbReference>
<gene>
    <name evidence="11" type="ORF">Pmani_020226</name>
</gene>
<dbReference type="InterPro" id="IPR007052">
    <property type="entry name" value="CS_dom"/>
</dbReference>
<dbReference type="PROSITE" id="PS50865">
    <property type="entry name" value="ZF_MYND_2"/>
    <property type="match status" value="1"/>
</dbReference>
<feature type="compositionally biased region" description="Gly residues" evidence="7">
    <location>
        <begin position="877"/>
        <end position="892"/>
    </location>
</feature>
<dbReference type="SUPFAM" id="SSF54001">
    <property type="entry name" value="Cysteine proteinases"/>
    <property type="match status" value="1"/>
</dbReference>
<evidence type="ECO:0000313" key="12">
    <source>
        <dbReference type="Proteomes" id="UP001292094"/>
    </source>
</evidence>
<feature type="region of interest" description="Disordered" evidence="7">
    <location>
        <begin position="26"/>
        <end position="84"/>
    </location>
</feature>
<evidence type="ECO:0000256" key="2">
    <source>
        <dbReference type="ARBA" id="ARBA00012759"/>
    </source>
</evidence>
<dbReference type="PANTHER" id="PTHR21646:SF74">
    <property type="entry name" value="UBIQUITIN CARBOXYL-TERMINAL HYDROLASE 19"/>
    <property type="match status" value="1"/>
</dbReference>
<dbReference type="Gene3D" id="2.60.40.790">
    <property type="match status" value="2"/>
</dbReference>
<dbReference type="InterPro" id="IPR028889">
    <property type="entry name" value="USP"/>
</dbReference>